<proteinExistence type="predicted"/>
<dbReference type="SMART" id="SM00903">
    <property type="entry name" value="Flavin_Reduct"/>
    <property type="match status" value="1"/>
</dbReference>
<keyword evidence="1" id="KW-0560">Oxidoreductase</keyword>
<evidence type="ECO:0000313" key="3">
    <source>
        <dbReference type="EMBL" id="OKH94343.1"/>
    </source>
</evidence>
<dbReference type="Gene3D" id="2.30.110.10">
    <property type="entry name" value="Electron Transport, Fmn-binding Protein, Chain A"/>
    <property type="match status" value="1"/>
</dbReference>
<evidence type="ECO:0000313" key="4">
    <source>
        <dbReference type="Proteomes" id="UP000186455"/>
    </source>
</evidence>
<dbReference type="EMBL" id="LFBV01000003">
    <property type="protein sequence ID" value="OKH94343.1"/>
    <property type="molecule type" value="Genomic_DNA"/>
</dbReference>
<dbReference type="PANTHER" id="PTHR30466">
    <property type="entry name" value="FLAVIN REDUCTASE"/>
    <property type="match status" value="1"/>
</dbReference>
<dbReference type="InterPro" id="IPR050268">
    <property type="entry name" value="NADH-dep_flavin_reductase"/>
</dbReference>
<dbReference type="GO" id="GO:0042602">
    <property type="term" value="F:riboflavin reductase (NADPH) activity"/>
    <property type="evidence" value="ECO:0007669"/>
    <property type="project" value="TreeGrafter"/>
</dbReference>
<organism evidence="3 4">
    <name type="scientific">Streptomyces uncialis</name>
    <dbReference type="NCBI Taxonomy" id="1048205"/>
    <lineage>
        <taxon>Bacteria</taxon>
        <taxon>Bacillati</taxon>
        <taxon>Actinomycetota</taxon>
        <taxon>Actinomycetes</taxon>
        <taxon>Kitasatosporales</taxon>
        <taxon>Streptomycetaceae</taxon>
        <taxon>Streptomyces</taxon>
    </lineage>
</organism>
<dbReference type="Pfam" id="PF01613">
    <property type="entry name" value="Flavin_Reduct"/>
    <property type="match status" value="1"/>
</dbReference>
<name>A0A1Q4V923_9ACTN</name>
<dbReference type="PANTHER" id="PTHR30466:SF1">
    <property type="entry name" value="FMN REDUCTASE (NADH) RUTF"/>
    <property type="match status" value="1"/>
</dbReference>
<dbReference type="SUPFAM" id="SSF50475">
    <property type="entry name" value="FMN-binding split barrel"/>
    <property type="match status" value="1"/>
</dbReference>
<sequence length="162" mass="17131">MAGFPSGVAVLTATDPDGGRPWGMTCSSVCAVSLAPPTLLVCVRTGSPTLDAMLRRSAFAVNLLHDGARATAELFASGAPHRFDQVRWEYPVTGGGPHLVEDAHTVADCEVSGHQVVGSHAVVFGEVTAVHHRSPPRPLLYGLRRYAAWPLPDVDTVSWVAP</sequence>
<dbReference type="InterPro" id="IPR002563">
    <property type="entry name" value="Flavin_Rdtase-like_dom"/>
</dbReference>
<dbReference type="InterPro" id="IPR012349">
    <property type="entry name" value="Split_barrel_FMN-bd"/>
</dbReference>
<protein>
    <submittedName>
        <fullName evidence="3">Oxidase</fullName>
    </submittedName>
</protein>
<keyword evidence="4" id="KW-1185">Reference proteome</keyword>
<dbReference type="GO" id="GO:0010181">
    <property type="term" value="F:FMN binding"/>
    <property type="evidence" value="ECO:0007669"/>
    <property type="project" value="InterPro"/>
</dbReference>
<reference evidence="3 4" key="1">
    <citation type="submission" date="2015-06" db="EMBL/GenBank/DDBJ databases">
        <title>Cloning and characterization of the uncialamcin biosynthetic gene cluster.</title>
        <authorList>
            <person name="Yan X."/>
            <person name="Huang T."/>
            <person name="Ge H."/>
            <person name="Shen B."/>
        </authorList>
    </citation>
    <scope>NUCLEOTIDE SEQUENCE [LARGE SCALE GENOMIC DNA]</scope>
    <source>
        <strain evidence="3 4">DCA2648</strain>
    </source>
</reference>
<dbReference type="STRING" id="1048205.AB852_16700"/>
<gene>
    <name evidence="3" type="ORF">AB852_16700</name>
</gene>
<evidence type="ECO:0000256" key="1">
    <source>
        <dbReference type="ARBA" id="ARBA00023002"/>
    </source>
</evidence>
<comment type="caution">
    <text evidence="3">The sequence shown here is derived from an EMBL/GenBank/DDBJ whole genome shotgun (WGS) entry which is preliminary data.</text>
</comment>
<dbReference type="Proteomes" id="UP000186455">
    <property type="component" value="Unassembled WGS sequence"/>
</dbReference>
<evidence type="ECO:0000259" key="2">
    <source>
        <dbReference type="SMART" id="SM00903"/>
    </source>
</evidence>
<accession>A0A1Q4V923</accession>
<dbReference type="AlphaFoldDB" id="A0A1Q4V923"/>
<feature type="domain" description="Flavin reductase like" evidence="2">
    <location>
        <begin position="1"/>
        <end position="148"/>
    </location>
</feature>